<dbReference type="EMBL" id="MU154575">
    <property type="protein sequence ID" value="KAF9494232.1"/>
    <property type="molecule type" value="Genomic_DNA"/>
</dbReference>
<evidence type="ECO:0000313" key="2">
    <source>
        <dbReference type="EMBL" id="KAF9494232.1"/>
    </source>
</evidence>
<dbReference type="SUPFAM" id="SSF54695">
    <property type="entry name" value="POZ domain"/>
    <property type="match status" value="1"/>
</dbReference>
<comment type="caution">
    <text evidence="2">The sequence shown here is derived from an EMBL/GenBank/DDBJ whole genome shotgun (WGS) entry which is preliminary data.</text>
</comment>
<feature type="non-terminal residue" evidence="2">
    <location>
        <position position="148"/>
    </location>
</feature>
<organism evidence="2 3">
    <name type="scientific">Pleurotus eryngii</name>
    <name type="common">Boletus of the steppes</name>
    <dbReference type="NCBI Taxonomy" id="5323"/>
    <lineage>
        <taxon>Eukaryota</taxon>
        <taxon>Fungi</taxon>
        <taxon>Dikarya</taxon>
        <taxon>Basidiomycota</taxon>
        <taxon>Agaricomycotina</taxon>
        <taxon>Agaricomycetes</taxon>
        <taxon>Agaricomycetidae</taxon>
        <taxon>Agaricales</taxon>
        <taxon>Pleurotineae</taxon>
        <taxon>Pleurotaceae</taxon>
        <taxon>Pleurotus</taxon>
    </lineage>
</organism>
<dbReference type="AlphaFoldDB" id="A0A9P5ZTI8"/>
<dbReference type="Pfam" id="PF00651">
    <property type="entry name" value="BTB"/>
    <property type="match status" value="1"/>
</dbReference>
<keyword evidence="3" id="KW-1185">Reference proteome</keyword>
<dbReference type="Proteomes" id="UP000807025">
    <property type="component" value="Unassembled WGS sequence"/>
</dbReference>
<name>A0A9P5ZTI8_PLEER</name>
<sequence length="148" mass="16690">APFDEKHSDIILCSSDSVDFHVYKGILLVAFSFFHDMFSLLDILSTNIYKGTKPIVAMQESNSTLCCLLLFCYLVDNLKISDGETFQGVTTAAQKFDITSLYGVIVDSYLAHSTVLPLAWYGLAHHFKFPQLTRKSTKECLDFSWSEL</sequence>
<dbReference type="OrthoDB" id="6359816at2759"/>
<dbReference type="InterPro" id="IPR011333">
    <property type="entry name" value="SKP1/BTB/POZ_sf"/>
</dbReference>
<evidence type="ECO:0000313" key="3">
    <source>
        <dbReference type="Proteomes" id="UP000807025"/>
    </source>
</evidence>
<reference evidence="2" key="1">
    <citation type="submission" date="2020-11" db="EMBL/GenBank/DDBJ databases">
        <authorList>
            <consortium name="DOE Joint Genome Institute"/>
            <person name="Ahrendt S."/>
            <person name="Riley R."/>
            <person name="Andreopoulos W."/>
            <person name="Labutti K."/>
            <person name="Pangilinan J."/>
            <person name="Ruiz-Duenas F.J."/>
            <person name="Barrasa J.M."/>
            <person name="Sanchez-Garcia M."/>
            <person name="Camarero S."/>
            <person name="Miyauchi S."/>
            <person name="Serrano A."/>
            <person name="Linde D."/>
            <person name="Babiker R."/>
            <person name="Drula E."/>
            <person name="Ayuso-Fernandez I."/>
            <person name="Pacheco R."/>
            <person name="Padilla G."/>
            <person name="Ferreira P."/>
            <person name="Barriuso J."/>
            <person name="Kellner H."/>
            <person name="Castanera R."/>
            <person name="Alfaro M."/>
            <person name="Ramirez L."/>
            <person name="Pisabarro A.G."/>
            <person name="Kuo A."/>
            <person name="Tritt A."/>
            <person name="Lipzen A."/>
            <person name="He G."/>
            <person name="Yan M."/>
            <person name="Ng V."/>
            <person name="Cullen D."/>
            <person name="Martin F."/>
            <person name="Rosso M.-N."/>
            <person name="Henrissat B."/>
            <person name="Hibbett D."/>
            <person name="Martinez A.T."/>
            <person name="Grigoriev I.V."/>
        </authorList>
    </citation>
    <scope>NUCLEOTIDE SEQUENCE</scope>
    <source>
        <strain evidence="2">ATCC 90797</strain>
    </source>
</reference>
<dbReference type="Gene3D" id="3.30.710.10">
    <property type="entry name" value="Potassium Channel Kv1.1, Chain A"/>
    <property type="match status" value="1"/>
</dbReference>
<evidence type="ECO:0000259" key="1">
    <source>
        <dbReference type="Pfam" id="PF00651"/>
    </source>
</evidence>
<proteinExistence type="predicted"/>
<accession>A0A9P5ZTI8</accession>
<dbReference type="InterPro" id="IPR000210">
    <property type="entry name" value="BTB/POZ_dom"/>
</dbReference>
<protein>
    <recommendedName>
        <fullName evidence="1">BTB domain-containing protein</fullName>
    </recommendedName>
</protein>
<gene>
    <name evidence="2" type="ORF">BDN71DRAFT_1342329</name>
</gene>
<feature type="non-terminal residue" evidence="2">
    <location>
        <position position="1"/>
    </location>
</feature>
<feature type="domain" description="BTB" evidence="1">
    <location>
        <begin position="5"/>
        <end position="101"/>
    </location>
</feature>